<comment type="caution">
    <text evidence="5">The sequence shown here is derived from an EMBL/GenBank/DDBJ whole genome shotgun (WGS) entry which is preliminary data.</text>
</comment>
<feature type="domain" description="Knottins-like" evidence="4">
    <location>
        <begin position="25"/>
        <end position="70"/>
    </location>
</feature>
<dbReference type="PANTHER" id="PTHR33147">
    <property type="entry name" value="DEFENSIN-LIKE PROTEIN 1"/>
    <property type="match status" value="1"/>
</dbReference>
<evidence type="ECO:0000313" key="5">
    <source>
        <dbReference type="EMBL" id="EPS59162.1"/>
    </source>
</evidence>
<proteinExistence type="predicted"/>
<dbReference type="GO" id="GO:0006952">
    <property type="term" value="P:defense response"/>
    <property type="evidence" value="ECO:0007669"/>
    <property type="project" value="InterPro"/>
</dbReference>
<dbReference type="InterPro" id="IPR003614">
    <property type="entry name" value="Knottins"/>
</dbReference>
<dbReference type="GO" id="GO:0005576">
    <property type="term" value="C:extracellular region"/>
    <property type="evidence" value="ECO:0007669"/>
    <property type="project" value="UniProtKB-SubCell"/>
</dbReference>
<feature type="non-terminal residue" evidence="5">
    <location>
        <position position="70"/>
    </location>
</feature>
<keyword evidence="3" id="KW-1015">Disulfide bond</keyword>
<evidence type="ECO:0000313" key="6">
    <source>
        <dbReference type="Proteomes" id="UP000015453"/>
    </source>
</evidence>
<dbReference type="PANTHER" id="PTHR33147:SF106">
    <property type="entry name" value="DEFENSIN-LIKE PROTEIN 11"/>
    <property type="match status" value="1"/>
</dbReference>
<dbReference type="Pfam" id="PF00304">
    <property type="entry name" value="Gamma-thionin"/>
    <property type="match status" value="1"/>
</dbReference>
<protein>
    <submittedName>
        <fullName evidence="5">Defensin</fullName>
    </submittedName>
</protein>
<organism evidence="5 6">
    <name type="scientific">Genlisea aurea</name>
    <dbReference type="NCBI Taxonomy" id="192259"/>
    <lineage>
        <taxon>Eukaryota</taxon>
        <taxon>Viridiplantae</taxon>
        <taxon>Streptophyta</taxon>
        <taxon>Embryophyta</taxon>
        <taxon>Tracheophyta</taxon>
        <taxon>Spermatophyta</taxon>
        <taxon>Magnoliopsida</taxon>
        <taxon>eudicotyledons</taxon>
        <taxon>Gunneridae</taxon>
        <taxon>Pentapetalae</taxon>
        <taxon>asterids</taxon>
        <taxon>lamiids</taxon>
        <taxon>Lamiales</taxon>
        <taxon>Lentibulariaceae</taxon>
        <taxon>Genlisea</taxon>
    </lineage>
</organism>
<sequence length="70" mass="8056">LPSIAGILFFFFAAKPSPVEEEKKACKYRSEKSWGVCFSDLRCSETCKKEGFENGDCKGLRRRCFCFNRC</sequence>
<keyword evidence="2" id="KW-0964">Secreted</keyword>
<dbReference type="SUPFAM" id="SSF57095">
    <property type="entry name" value="Scorpion toxin-like"/>
    <property type="match status" value="1"/>
</dbReference>
<dbReference type="EMBL" id="AUSU01008588">
    <property type="protein sequence ID" value="EPS59162.1"/>
    <property type="molecule type" value="Genomic_DNA"/>
</dbReference>
<evidence type="ECO:0000256" key="3">
    <source>
        <dbReference type="ARBA" id="ARBA00023157"/>
    </source>
</evidence>
<evidence type="ECO:0000256" key="1">
    <source>
        <dbReference type="ARBA" id="ARBA00004613"/>
    </source>
</evidence>
<name>S8DIC1_9LAMI</name>
<keyword evidence="6" id="KW-1185">Reference proteome</keyword>
<dbReference type="AlphaFoldDB" id="S8DIC1"/>
<dbReference type="CDD" id="cd00107">
    <property type="entry name" value="Knot1"/>
    <property type="match status" value="1"/>
</dbReference>
<gene>
    <name evidence="5" type="ORF">M569_15650</name>
</gene>
<dbReference type="Gene3D" id="3.30.30.10">
    <property type="entry name" value="Knottin, scorpion toxin-like"/>
    <property type="match status" value="1"/>
</dbReference>
<feature type="non-terminal residue" evidence="5">
    <location>
        <position position="1"/>
    </location>
</feature>
<evidence type="ECO:0000256" key="2">
    <source>
        <dbReference type="ARBA" id="ARBA00022525"/>
    </source>
</evidence>
<dbReference type="OrthoDB" id="1063609at2759"/>
<accession>S8DIC1</accession>
<dbReference type="Proteomes" id="UP000015453">
    <property type="component" value="Unassembled WGS sequence"/>
</dbReference>
<reference evidence="5 6" key="1">
    <citation type="journal article" date="2013" name="BMC Genomics">
        <title>The miniature genome of a carnivorous plant Genlisea aurea contains a low number of genes and short non-coding sequences.</title>
        <authorList>
            <person name="Leushkin E.V."/>
            <person name="Sutormin R.A."/>
            <person name="Nabieva E.R."/>
            <person name="Penin A.A."/>
            <person name="Kondrashov A.S."/>
            <person name="Logacheva M.D."/>
        </authorList>
    </citation>
    <scope>NUCLEOTIDE SEQUENCE [LARGE SCALE GENOMIC DNA]</scope>
</reference>
<comment type="subcellular location">
    <subcellularLocation>
        <location evidence="1">Secreted</location>
    </subcellularLocation>
</comment>
<dbReference type="InterPro" id="IPR036574">
    <property type="entry name" value="Scorpion_toxin-like_sf"/>
</dbReference>
<evidence type="ECO:0000259" key="4">
    <source>
        <dbReference type="Pfam" id="PF00304"/>
    </source>
</evidence>